<evidence type="ECO:0000256" key="3">
    <source>
        <dbReference type="SAM" id="MobiDB-lite"/>
    </source>
</evidence>
<dbReference type="Gene3D" id="3.40.50.10540">
    <property type="entry name" value="Crotonobetainyl-coa:carnitine coa-transferase, domain 1"/>
    <property type="match status" value="2"/>
</dbReference>
<feature type="compositionally biased region" description="Pro residues" evidence="3">
    <location>
        <begin position="801"/>
        <end position="813"/>
    </location>
</feature>
<keyword evidence="5" id="KW-1185">Reference proteome</keyword>
<protein>
    <submittedName>
        <fullName evidence="4">CoA transferase</fullName>
    </submittedName>
</protein>
<sequence length="820" mass="86729">MSTTITQELPLHGVRVVDAVDGPLQSVGRILADLGADVLRLEPSDGSTARHEGALHGDVSLTFAIRNANKTSVAADATTEHGARRVRDLLATADILLVDGDEDDQRARRLDRDSARAANPRIVVASLTDFGLHGPRASWLGTPDVHFALSTVLSRSGLPEVTEPLLPPSFLAYEAAAAQAAWAVILGYVQALGQGEGESIDFSVNDALVQILDPALGIGGSARAGESLMDLAPGRPDSRHLYPIFPVRDGWVRICVLSARQWQGMFHWLGEPEEFADPKYNSTPVRFGAARTLYPLIGAMLATRTREEATEEGQSFGVPTAGLAHADEVLRTEAFLEAGAFTSLEVGDVTPTVPTGMFELDGVRSGIRSTIGAVADAAAPLPAPLDGPRPIWSPSGPLPFSGLRVLDLGVIVVGAELGRLFGDYGAEVIKVESREFPDGSRGSLDGSEIADGFAAGQRNKRSLGLNLKSDAGRAIFRQLVAESDVVLTNFKPGTLAGLGFGWDTLQAINPGIVLSESSAFGNTGPWSTRLGYGPLVRASAGMSLLWSYPEIDGSFSDAITIYPDHVVGRLNAIAVTALLLRRSITGRGGRVSTAQVDAIFSAMADRLALESVRPGSVSIEGSIRGVDAPRGIFPAAGDDEWVVMDPVGEDRFRALATTIGHVEWLTDPRLATAEGRLANADELRSALAGWTSARPAAAAADELQAAGVPAGQMLRPRDFTGDAHLAARGVFGELVHPQRPAPLMTNLAEARFEHVPQPRLEPAPRQAEHTRELARELLGYDDGYIDELLEDGVLQVHPAALPTPAPTPTPAAAPAPLQNA</sequence>
<dbReference type="RefSeq" id="WP_344376109.1">
    <property type="nucleotide sequence ID" value="NZ_BAAAPW010000005.1"/>
</dbReference>
<dbReference type="InterPro" id="IPR023606">
    <property type="entry name" value="CoA-Trfase_III_dom_1_sf"/>
</dbReference>
<dbReference type="InterPro" id="IPR050509">
    <property type="entry name" value="CoA-transferase_III"/>
</dbReference>
<evidence type="ECO:0000256" key="1">
    <source>
        <dbReference type="ARBA" id="ARBA00008383"/>
    </source>
</evidence>
<feature type="region of interest" description="Disordered" evidence="3">
    <location>
        <begin position="800"/>
        <end position="820"/>
    </location>
</feature>
<evidence type="ECO:0000256" key="2">
    <source>
        <dbReference type="ARBA" id="ARBA00022679"/>
    </source>
</evidence>
<comment type="similarity">
    <text evidence="1">Belongs to the CoA-transferase III family.</text>
</comment>
<dbReference type="Proteomes" id="UP001501196">
    <property type="component" value="Unassembled WGS sequence"/>
</dbReference>
<dbReference type="GO" id="GO:0016740">
    <property type="term" value="F:transferase activity"/>
    <property type="evidence" value="ECO:0007669"/>
    <property type="project" value="UniProtKB-KW"/>
</dbReference>
<dbReference type="Pfam" id="PF02515">
    <property type="entry name" value="CoA_transf_3"/>
    <property type="match status" value="2"/>
</dbReference>
<proteinExistence type="inferred from homology"/>
<dbReference type="PANTHER" id="PTHR48228:SF6">
    <property type="entry name" value="L-CARNITINE COA-TRANSFERASE"/>
    <property type="match status" value="1"/>
</dbReference>
<dbReference type="EMBL" id="BAAAPW010000005">
    <property type="protein sequence ID" value="GAA2041745.1"/>
    <property type="molecule type" value="Genomic_DNA"/>
</dbReference>
<gene>
    <name evidence="4" type="ORF">GCM10009819_29800</name>
</gene>
<organism evidence="4 5">
    <name type="scientific">Agromyces tropicus</name>
    <dbReference type="NCBI Taxonomy" id="555371"/>
    <lineage>
        <taxon>Bacteria</taxon>
        <taxon>Bacillati</taxon>
        <taxon>Actinomycetota</taxon>
        <taxon>Actinomycetes</taxon>
        <taxon>Micrococcales</taxon>
        <taxon>Microbacteriaceae</taxon>
        <taxon>Agromyces</taxon>
    </lineage>
</organism>
<evidence type="ECO:0000313" key="5">
    <source>
        <dbReference type="Proteomes" id="UP001501196"/>
    </source>
</evidence>
<dbReference type="InterPro" id="IPR044855">
    <property type="entry name" value="CoA-Trfase_III_dom3_sf"/>
</dbReference>
<keyword evidence="2 4" id="KW-0808">Transferase</keyword>
<evidence type="ECO:0000313" key="4">
    <source>
        <dbReference type="EMBL" id="GAA2041745.1"/>
    </source>
</evidence>
<reference evidence="4 5" key="1">
    <citation type="journal article" date="2019" name="Int. J. Syst. Evol. Microbiol.">
        <title>The Global Catalogue of Microorganisms (GCM) 10K type strain sequencing project: providing services to taxonomists for standard genome sequencing and annotation.</title>
        <authorList>
            <consortium name="The Broad Institute Genomics Platform"/>
            <consortium name="The Broad Institute Genome Sequencing Center for Infectious Disease"/>
            <person name="Wu L."/>
            <person name="Ma J."/>
        </authorList>
    </citation>
    <scope>NUCLEOTIDE SEQUENCE [LARGE SCALE GENOMIC DNA]</scope>
    <source>
        <strain evidence="4 5">JCM 15672</strain>
    </source>
</reference>
<dbReference type="PANTHER" id="PTHR48228">
    <property type="entry name" value="SUCCINYL-COA--D-CITRAMALATE COA-TRANSFERASE"/>
    <property type="match status" value="1"/>
</dbReference>
<accession>A0ABN2USW7</accession>
<comment type="caution">
    <text evidence="4">The sequence shown here is derived from an EMBL/GenBank/DDBJ whole genome shotgun (WGS) entry which is preliminary data.</text>
</comment>
<dbReference type="Gene3D" id="3.30.1540.10">
    <property type="entry name" value="formyl-coa transferase, domain 3"/>
    <property type="match status" value="2"/>
</dbReference>
<dbReference type="SUPFAM" id="SSF89796">
    <property type="entry name" value="CoA-transferase family III (CaiB/BaiF)"/>
    <property type="match status" value="2"/>
</dbReference>
<dbReference type="InterPro" id="IPR003673">
    <property type="entry name" value="CoA-Trfase_fam_III"/>
</dbReference>
<name>A0ABN2USW7_9MICO</name>